<sequence length="73" mass="8004">MAKTLELEFETASGKVSKLSINDPVEPVDPVAVEQVMNTIIQENVFETSNGDFVAALGARLVERNVTDYDFEA</sequence>
<dbReference type="Proteomes" id="UP001500782">
    <property type="component" value="Unassembled WGS sequence"/>
</dbReference>
<dbReference type="EMBL" id="BAAADJ010000061">
    <property type="protein sequence ID" value="GAA0342784.1"/>
    <property type="molecule type" value="Genomic_DNA"/>
</dbReference>
<dbReference type="InterPro" id="IPR021321">
    <property type="entry name" value="DUF2922"/>
</dbReference>
<evidence type="ECO:0000313" key="2">
    <source>
        <dbReference type="Proteomes" id="UP001500782"/>
    </source>
</evidence>
<dbReference type="RefSeq" id="WP_343802354.1">
    <property type="nucleotide sequence ID" value="NZ_BAAADJ010000061.1"/>
</dbReference>
<comment type="caution">
    <text evidence="1">The sequence shown here is derived from an EMBL/GenBank/DDBJ whole genome shotgun (WGS) entry which is preliminary data.</text>
</comment>
<evidence type="ECO:0008006" key="3">
    <source>
        <dbReference type="Google" id="ProtNLM"/>
    </source>
</evidence>
<reference evidence="1 2" key="1">
    <citation type="journal article" date="2019" name="Int. J. Syst. Evol. Microbiol.">
        <title>The Global Catalogue of Microorganisms (GCM) 10K type strain sequencing project: providing services to taxonomists for standard genome sequencing and annotation.</title>
        <authorList>
            <consortium name="The Broad Institute Genomics Platform"/>
            <consortium name="The Broad Institute Genome Sequencing Center for Infectious Disease"/>
            <person name="Wu L."/>
            <person name="Ma J."/>
        </authorList>
    </citation>
    <scope>NUCLEOTIDE SEQUENCE [LARGE SCALE GENOMIC DNA]</scope>
    <source>
        <strain evidence="1 2">JCM 9731</strain>
    </source>
</reference>
<protein>
    <recommendedName>
        <fullName evidence="3">DUF2922 domain-containing protein</fullName>
    </recommendedName>
</protein>
<organism evidence="1 2">
    <name type="scientific">Bacillus carboniphilus</name>
    <dbReference type="NCBI Taxonomy" id="86663"/>
    <lineage>
        <taxon>Bacteria</taxon>
        <taxon>Bacillati</taxon>
        <taxon>Bacillota</taxon>
        <taxon>Bacilli</taxon>
        <taxon>Bacillales</taxon>
        <taxon>Bacillaceae</taxon>
        <taxon>Bacillus</taxon>
    </lineage>
</organism>
<evidence type="ECO:0000313" key="1">
    <source>
        <dbReference type="EMBL" id="GAA0342784.1"/>
    </source>
</evidence>
<accession>A0ABN0WNN4</accession>
<keyword evidence="2" id="KW-1185">Reference proteome</keyword>
<dbReference type="Pfam" id="PF11148">
    <property type="entry name" value="DUF2922"/>
    <property type="match status" value="1"/>
</dbReference>
<proteinExistence type="predicted"/>
<gene>
    <name evidence="1" type="ORF">GCM10008967_36550</name>
</gene>
<name>A0ABN0WNN4_9BACI</name>